<evidence type="ECO:0000256" key="4">
    <source>
        <dbReference type="ARBA" id="ARBA00022801"/>
    </source>
</evidence>
<evidence type="ECO:0000256" key="7">
    <source>
        <dbReference type="ARBA" id="ARBA00023242"/>
    </source>
</evidence>
<dbReference type="SMART" id="SM00474">
    <property type="entry name" value="35EXOc"/>
    <property type="match status" value="1"/>
</dbReference>
<feature type="compositionally biased region" description="Low complexity" evidence="10">
    <location>
        <begin position="60"/>
        <end position="70"/>
    </location>
</feature>
<evidence type="ECO:0000259" key="11">
    <source>
        <dbReference type="SMART" id="SM00474"/>
    </source>
</evidence>
<evidence type="ECO:0000256" key="3">
    <source>
        <dbReference type="ARBA" id="ARBA00022723"/>
    </source>
</evidence>
<organism evidence="12 13">
    <name type="scientific">Acer negundo</name>
    <name type="common">Box elder</name>
    <dbReference type="NCBI Taxonomy" id="4023"/>
    <lineage>
        <taxon>Eukaryota</taxon>
        <taxon>Viridiplantae</taxon>
        <taxon>Streptophyta</taxon>
        <taxon>Embryophyta</taxon>
        <taxon>Tracheophyta</taxon>
        <taxon>Spermatophyta</taxon>
        <taxon>Magnoliopsida</taxon>
        <taxon>eudicotyledons</taxon>
        <taxon>Gunneridae</taxon>
        <taxon>Pentapetalae</taxon>
        <taxon>rosids</taxon>
        <taxon>malvids</taxon>
        <taxon>Sapindales</taxon>
        <taxon>Sapindaceae</taxon>
        <taxon>Hippocastanoideae</taxon>
        <taxon>Acereae</taxon>
        <taxon>Acer</taxon>
    </lineage>
</organism>
<feature type="domain" description="3'-5' exonuclease" evidence="11">
    <location>
        <begin position="102"/>
        <end position="280"/>
    </location>
</feature>
<keyword evidence="3" id="KW-0479">Metal-binding</keyword>
<comment type="subcellular location">
    <subcellularLocation>
        <location evidence="1">Nucleus</location>
    </subcellularLocation>
</comment>
<dbReference type="InterPro" id="IPR051132">
    <property type="entry name" value="3-5_Exonuclease_domain"/>
</dbReference>
<dbReference type="GO" id="GO:0008408">
    <property type="term" value="F:3'-5' exonuclease activity"/>
    <property type="evidence" value="ECO:0007669"/>
    <property type="project" value="InterPro"/>
</dbReference>
<evidence type="ECO:0000256" key="10">
    <source>
        <dbReference type="SAM" id="MobiDB-lite"/>
    </source>
</evidence>
<dbReference type="Pfam" id="PF01612">
    <property type="entry name" value="DNA_pol_A_exo1"/>
    <property type="match status" value="1"/>
</dbReference>
<dbReference type="PANTHER" id="PTHR13620">
    <property type="entry name" value="3-5 EXONUCLEASE"/>
    <property type="match status" value="1"/>
</dbReference>
<evidence type="ECO:0000256" key="8">
    <source>
        <dbReference type="ARBA" id="ARBA00040531"/>
    </source>
</evidence>
<reference evidence="12" key="2">
    <citation type="submission" date="2023-02" db="EMBL/GenBank/DDBJ databases">
        <authorList>
            <person name="Swenson N.G."/>
            <person name="Wegrzyn J.L."/>
            <person name="Mcevoy S.L."/>
        </authorList>
    </citation>
    <scope>NUCLEOTIDE SEQUENCE</scope>
    <source>
        <strain evidence="12">91603</strain>
        <tissue evidence="12">Leaf</tissue>
    </source>
</reference>
<evidence type="ECO:0000256" key="9">
    <source>
        <dbReference type="ARBA" id="ARBA00042761"/>
    </source>
</evidence>
<dbReference type="PANTHER" id="PTHR13620:SF109">
    <property type="entry name" value="3'-5' EXONUCLEASE"/>
    <property type="match status" value="1"/>
</dbReference>
<dbReference type="InterPro" id="IPR036397">
    <property type="entry name" value="RNaseH_sf"/>
</dbReference>
<evidence type="ECO:0000313" key="13">
    <source>
        <dbReference type="Proteomes" id="UP001064489"/>
    </source>
</evidence>
<dbReference type="GO" id="GO:0046872">
    <property type="term" value="F:metal ion binding"/>
    <property type="evidence" value="ECO:0007669"/>
    <property type="project" value="UniProtKB-KW"/>
</dbReference>
<dbReference type="InterPro" id="IPR002562">
    <property type="entry name" value="3'-5'_exonuclease_dom"/>
</dbReference>
<name>A0AAD5JIS1_ACENE</name>
<dbReference type="Proteomes" id="UP001064489">
    <property type="component" value="Chromosome 1"/>
</dbReference>
<dbReference type="GO" id="GO:0006139">
    <property type="term" value="P:nucleobase-containing compound metabolic process"/>
    <property type="evidence" value="ECO:0007669"/>
    <property type="project" value="InterPro"/>
</dbReference>
<keyword evidence="13" id="KW-1185">Reference proteome</keyword>
<accession>A0AAD5JIS1</accession>
<dbReference type="InterPro" id="IPR012337">
    <property type="entry name" value="RNaseH-like_sf"/>
</dbReference>
<reference evidence="12" key="1">
    <citation type="journal article" date="2022" name="Plant J.">
        <title>Strategies of tolerance reflected in two North American maple genomes.</title>
        <authorList>
            <person name="McEvoy S.L."/>
            <person name="Sezen U.U."/>
            <person name="Trouern-Trend A."/>
            <person name="McMahon S.M."/>
            <person name="Schaberg P.G."/>
            <person name="Yang J."/>
            <person name="Wegrzyn J.L."/>
            <person name="Swenson N.G."/>
        </authorList>
    </citation>
    <scope>NUCLEOTIDE SEQUENCE</scope>
    <source>
        <strain evidence="12">91603</strain>
    </source>
</reference>
<evidence type="ECO:0000256" key="5">
    <source>
        <dbReference type="ARBA" id="ARBA00022839"/>
    </source>
</evidence>
<evidence type="ECO:0000256" key="2">
    <source>
        <dbReference type="ARBA" id="ARBA00022722"/>
    </source>
</evidence>
<dbReference type="FunFam" id="3.30.420.10:FF:000114">
    <property type="entry name" value="Werner Syndrome-like exonuclease"/>
    <property type="match status" value="1"/>
</dbReference>
<gene>
    <name evidence="12" type="ORF">LWI28_003126</name>
</gene>
<keyword evidence="5" id="KW-0269">Exonuclease</keyword>
<dbReference type="EMBL" id="JAJSOW010000003">
    <property type="protein sequence ID" value="KAI9194101.1"/>
    <property type="molecule type" value="Genomic_DNA"/>
</dbReference>
<evidence type="ECO:0000313" key="12">
    <source>
        <dbReference type="EMBL" id="KAI9194101.1"/>
    </source>
</evidence>
<sequence length="293" mass="32983">MELQESKNCVSPELDRSFTDQELQIIEAIEAQYQHPLSKKRPSNSNPHDEDSRPKTRRQLPTSLFSSPPLRPFSLSPCQANPKMKYPAMRFGGQILYSRTSMEVEKAAAELLQILEAKKGETCQVPIGLDIEWKPIFKRGAIRKTALMQICANANQCHVMHIIHSGIPPSLQFLLENTAFLKVGVGIGNDAVKVFKDYNVSIKAVEDFSYLAKQKLNGNSQKWGLASLTETLVCKELQKPNKIRLGNWEVDVLSKDQLQYAATDAFASWHLYQCLQVLKSLPDIVKVAAEERS</sequence>
<keyword evidence="7" id="KW-0539">Nucleus</keyword>
<dbReference type="CDD" id="cd06141">
    <property type="entry name" value="WRN_exo"/>
    <property type="match status" value="1"/>
</dbReference>
<comment type="caution">
    <text evidence="12">The sequence shown here is derived from an EMBL/GenBank/DDBJ whole genome shotgun (WGS) entry which is preliminary data.</text>
</comment>
<keyword evidence="6" id="KW-0460">Magnesium</keyword>
<evidence type="ECO:0000256" key="1">
    <source>
        <dbReference type="ARBA" id="ARBA00004123"/>
    </source>
</evidence>
<feature type="region of interest" description="Disordered" evidence="10">
    <location>
        <begin position="31"/>
        <end position="70"/>
    </location>
</feature>
<dbReference type="GO" id="GO:0003676">
    <property type="term" value="F:nucleic acid binding"/>
    <property type="evidence" value="ECO:0007669"/>
    <property type="project" value="InterPro"/>
</dbReference>
<evidence type="ECO:0000256" key="6">
    <source>
        <dbReference type="ARBA" id="ARBA00022842"/>
    </source>
</evidence>
<keyword evidence="4" id="KW-0378">Hydrolase</keyword>
<dbReference type="AlphaFoldDB" id="A0AAD5JIS1"/>
<dbReference type="GO" id="GO:0005634">
    <property type="term" value="C:nucleus"/>
    <property type="evidence" value="ECO:0007669"/>
    <property type="project" value="UniProtKB-SubCell"/>
</dbReference>
<dbReference type="SUPFAM" id="SSF53098">
    <property type="entry name" value="Ribonuclease H-like"/>
    <property type="match status" value="1"/>
</dbReference>
<dbReference type="Gene3D" id="3.30.420.10">
    <property type="entry name" value="Ribonuclease H-like superfamily/Ribonuclease H"/>
    <property type="match status" value="1"/>
</dbReference>
<proteinExistence type="predicted"/>
<protein>
    <recommendedName>
        <fullName evidence="8">3'-5' exonuclease</fullName>
    </recommendedName>
    <alternativeName>
        <fullName evidence="9">Werner Syndrome-like exonuclease</fullName>
    </alternativeName>
</protein>
<keyword evidence="2" id="KW-0540">Nuclease</keyword>